<dbReference type="Gene3D" id="3.30.70.920">
    <property type="match status" value="1"/>
</dbReference>
<dbReference type="Proteomes" id="UP000248706">
    <property type="component" value="Unassembled WGS sequence"/>
</dbReference>
<sequence length="92" mass="10284">MITALVLMNVERGHINETAQRLLEISGVAEVYSVTGDYDLVALLRLPRYEDLAEVVTGKMTAIPTISRTHTLMAFQCYSRADLQQAWDLGVE</sequence>
<feature type="domain" description="Transcription regulator AsnC/Lrp ligand binding" evidence="1">
    <location>
        <begin position="6"/>
        <end position="75"/>
    </location>
</feature>
<comment type="caution">
    <text evidence="2">The sequence shown here is derived from an EMBL/GenBank/DDBJ whole genome shotgun (WGS) entry which is preliminary data.</text>
</comment>
<dbReference type="SUPFAM" id="SSF54909">
    <property type="entry name" value="Dimeric alpha+beta barrel"/>
    <property type="match status" value="1"/>
</dbReference>
<reference evidence="2 3" key="1">
    <citation type="submission" date="2016-08" db="EMBL/GenBank/DDBJ databases">
        <title>Analysis of Carbohydrate Active Enzymes in Thermogemmatispora T81 Reveals Carbohydrate Degradation Ability.</title>
        <authorList>
            <person name="Tomazini A."/>
            <person name="Lal S."/>
            <person name="Stott M."/>
            <person name="Henrissat B."/>
            <person name="Polikarpov I."/>
            <person name="Sparling R."/>
            <person name="Levin D.B."/>
        </authorList>
    </citation>
    <scope>NUCLEOTIDE SEQUENCE [LARGE SCALE GENOMIC DNA]</scope>
    <source>
        <strain evidence="2 3">T81</strain>
    </source>
</reference>
<accession>A0A328VKX0</accession>
<dbReference type="AlphaFoldDB" id="A0A328VKX0"/>
<gene>
    <name evidence="2" type="ORF">A4R35_12960</name>
</gene>
<protein>
    <submittedName>
        <fullName evidence="2">AsnC family transcriptional regulator</fullName>
    </submittedName>
</protein>
<evidence type="ECO:0000259" key="1">
    <source>
        <dbReference type="Pfam" id="PF01037"/>
    </source>
</evidence>
<dbReference type="InterPro" id="IPR019887">
    <property type="entry name" value="Tscrpt_reg_AsnC/Lrp_C"/>
</dbReference>
<dbReference type="RefSeq" id="WP_112430031.1">
    <property type="nucleotide sequence ID" value="NZ_MCIF01000002.1"/>
</dbReference>
<evidence type="ECO:0000313" key="3">
    <source>
        <dbReference type="Proteomes" id="UP000248706"/>
    </source>
</evidence>
<dbReference type="Pfam" id="PF01037">
    <property type="entry name" value="AsnC_trans_reg"/>
    <property type="match status" value="1"/>
</dbReference>
<dbReference type="EMBL" id="MCIF01000002">
    <property type="protein sequence ID" value="RAQ96450.1"/>
    <property type="molecule type" value="Genomic_DNA"/>
</dbReference>
<organism evidence="2 3">
    <name type="scientific">Thermogemmatispora tikiterensis</name>
    <dbReference type="NCBI Taxonomy" id="1825093"/>
    <lineage>
        <taxon>Bacteria</taxon>
        <taxon>Bacillati</taxon>
        <taxon>Chloroflexota</taxon>
        <taxon>Ktedonobacteria</taxon>
        <taxon>Thermogemmatisporales</taxon>
        <taxon>Thermogemmatisporaceae</taxon>
        <taxon>Thermogemmatispora</taxon>
    </lineage>
</organism>
<dbReference type="InterPro" id="IPR011008">
    <property type="entry name" value="Dimeric_a/b-barrel"/>
</dbReference>
<proteinExistence type="predicted"/>
<keyword evidence="3" id="KW-1185">Reference proteome</keyword>
<dbReference type="OrthoDB" id="70544at2"/>
<evidence type="ECO:0000313" key="2">
    <source>
        <dbReference type="EMBL" id="RAQ96450.1"/>
    </source>
</evidence>
<name>A0A328VKX0_9CHLR</name>